<dbReference type="EMBL" id="JAPDOD010000011">
    <property type="protein sequence ID" value="MDA0161339.1"/>
    <property type="molecule type" value="Genomic_DNA"/>
</dbReference>
<comment type="caution">
    <text evidence="1">The sequence shown here is derived from an EMBL/GenBank/DDBJ whole genome shotgun (WGS) entry which is preliminary data.</text>
</comment>
<sequence>MTASDDPIWFRELKPALLERWRRPASMGVDLEPSDVADEFAEWVDDDSRWAALGRGDRDWRSLLGDVVASWSLLGAHLERVIAAAPHVAALERVLAAQRVKEGLHRRAISDAAAHLAGGLVQPGTLLAAFEDLLEAAEQHVRPGSPAPAVRWHLALLASAGERHGHDWSVVADRLRNAVEWFPDTPFESRLDTARTALQADARQGRSVVWLCVDHASASEPSSDPRVELFDGDWLLAVLGVWTGQRAGVPPELAADPEVLARAWPRLHPEQPVQEQIPVVFARVDLGDGPTAGARDRARDTLELLLARASVLQGGTNWRISGKVIHFVDGDAVFESSGPVGDPDIYTRLSRTDVIRDPTAETIKRELPRLRAHLPVTDRRLRAALQLNQWLHDARRTGPPARLVLSSRIIEQCARWADLSPPAFVADNLAWSWCWAQVADELERAGREAVDNMRGHSGATTTPEERAAFLKVSAEIFRPDRDSWRPRVYPWKVLERLSWLIARFPPDGWIGDWLIDLSARTADGSTVFSWLKRLESEFTTQHARAVRTRNVIVHGGPLLLPTAHSIVGFQDEVAAHALESTMDALLRETTVVEHFAEQRRRYNDALETLRLGGDPAKALRTPLGD</sequence>
<dbReference type="Proteomes" id="UP001149140">
    <property type="component" value="Unassembled WGS sequence"/>
</dbReference>
<keyword evidence="2" id="KW-1185">Reference proteome</keyword>
<gene>
    <name evidence="1" type="ORF">OM076_13760</name>
</gene>
<proteinExistence type="predicted"/>
<protein>
    <submittedName>
        <fullName evidence="1">Uncharacterized protein</fullName>
    </submittedName>
</protein>
<dbReference type="AlphaFoldDB" id="A0A9X3S0I4"/>
<accession>A0A9X3S0I4</accession>
<organism evidence="1 2">
    <name type="scientific">Solirubrobacter ginsenosidimutans</name>
    <dbReference type="NCBI Taxonomy" id="490573"/>
    <lineage>
        <taxon>Bacteria</taxon>
        <taxon>Bacillati</taxon>
        <taxon>Actinomycetota</taxon>
        <taxon>Thermoleophilia</taxon>
        <taxon>Solirubrobacterales</taxon>
        <taxon>Solirubrobacteraceae</taxon>
        <taxon>Solirubrobacter</taxon>
    </lineage>
</organism>
<reference evidence="1" key="1">
    <citation type="submission" date="2022-10" db="EMBL/GenBank/DDBJ databases">
        <title>The WGS of Solirubrobacter ginsenosidimutans DSM 21036.</title>
        <authorList>
            <person name="Jiang Z."/>
        </authorList>
    </citation>
    <scope>NUCLEOTIDE SEQUENCE</scope>
    <source>
        <strain evidence="1">DSM 21036</strain>
    </source>
</reference>
<evidence type="ECO:0000313" key="1">
    <source>
        <dbReference type="EMBL" id="MDA0161339.1"/>
    </source>
</evidence>
<evidence type="ECO:0000313" key="2">
    <source>
        <dbReference type="Proteomes" id="UP001149140"/>
    </source>
</evidence>
<dbReference type="RefSeq" id="WP_270040542.1">
    <property type="nucleotide sequence ID" value="NZ_JAPDOD010000011.1"/>
</dbReference>
<name>A0A9X3S0I4_9ACTN</name>